<name>A0A3M2L7C3_9NOCA</name>
<comment type="caution">
    <text evidence="1">The sequence shown here is derived from an EMBL/GenBank/DDBJ whole genome shotgun (WGS) entry which is preliminary data.</text>
</comment>
<dbReference type="AlphaFoldDB" id="A0A3M2L7C3"/>
<keyword evidence="2" id="KW-1185">Reference proteome</keyword>
<protein>
    <submittedName>
        <fullName evidence="1">Uncharacterized protein</fullName>
    </submittedName>
</protein>
<dbReference type="EMBL" id="RFFH01000003">
    <property type="protein sequence ID" value="RMI33529.1"/>
    <property type="molecule type" value="Genomic_DNA"/>
</dbReference>
<dbReference type="Proteomes" id="UP000279275">
    <property type="component" value="Unassembled WGS sequence"/>
</dbReference>
<reference evidence="1 2" key="1">
    <citation type="submission" date="2018-10" db="EMBL/GenBank/DDBJ databases">
        <title>Isolation from cow dung.</title>
        <authorList>
            <person name="Ling L."/>
        </authorList>
    </citation>
    <scope>NUCLEOTIDE SEQUENCE [LARGE SCALE GENOMIC DNA]</scope>
    <source>
        <strain evidence="1 2">NEAU-LL90</strain>
    </source>
</reference>
<gene>
    <name evidence="1" type="ORF">EBN03_10450</name>
</gene>
<evidence type="ECO:0000313" key="2">
    <source>
        <dbReference type="Proteomes" id="UP000279275"/>
    </source>
</evidence>
<proteinExistence type="predicted"/>
<accession>A0A3M2L7C3</accession>
<organism evidence="1 2">
    <name type="scientific">Nocardia stercoris</name>
    <dbReference type="NCBI Taxonomy" id="2483361"/>
    <lineage>
        <taxon>Bacteria</taxon>
        <taxon>Bacillati</taxon>
        <taxon>Actinomycetota</taxon>
        <taxon>Actinomycetes</taxon>
        <taxon>Mycobacteriales</taxon>
        <taxon>Nocardiaceae</taxon>
        <taxon>Nocardia</taxon>
    </lineage>
</organism>
<evidence type="ECO:0000313" key="1">
    <source>
        <dbReference type="EMBL" id="RMI33529.1"/>
    </source>
</evidence>
<sequence length="59" mass="6409">MTSTKRRVAVVYADWTAIRRRTTSAGDALQLPAAHVGAPVTGVRSLTLPTIFLTEYAHL</sequence>